<accession>A0A9W9SNE9</accession>
<dbReference type="Proteomes" id="UP001147782">
    <property type="component" value="Unassembled WGS sequence"/>
</dbReference>
<evidence type="ECO:0000256" key="1">
    <source>
        <dbReference type="SAM" id="Phobius"/>
    </source>
</evidence>
<sequence length="589" mass="65568">MTTLAGQVQNVRRQKYQFPFREALWATLLIIFLLLAYNPLVTQLRRFRFRGDLTPYDIGFDGFAPSQGYRSSELKSPKLAFIHTDARCSQDYIFFAPNGASIPRPGPVILDSNGELVWYIWEGLEGVTQDFRVQRYKDEDFLTFWVGNEIDGKKQGQWYMLDSSYKVRYALSPAGSFTKGDMHEFQLTPEGTALIVVYDSIPGDLSSIGGPLDGWILDGIIQEIDIETGELLFEWRASEHFSVDDTYHGFTGCQKADAAAFAGCGNSPTSAFDFFHLNSVEKNQLGNYLVSSRYTHTISGVSGKDGSLLWTLGGKSNDFQDLSSHGSATAFAWQHHARWYGNSSITLFDNAVEDNSDPSLESRGLIIDLDIEKRQASLRAEFLHPQKMEAVSLGSMQILEGSGNIFVGWGHSAAFTEFSPDGSVLCDIHYGPSALNTFGRLKSYRVFRGTWIGNPTEPINVAVKGEVIYASWNGATQVARWQLQVQRDNKGEFDSVSQVFKDGFETEIRLPPTLRPGSLVRIQGLNSEGNILGSSHIVEIAAQKETSFMVGILVIFSGIIILACVMFMKRRQHGRPQNGGEYQILPVAN</sequence>
<reference evidence="2" key="2">
    <citation type="journal article" date="2023" name="IMA Fungus">
        <title>Comparative genomic study of the Penicillium genus elucidates a diverse pangenome and 15 lateral gene transfer events.</title>
        <authorList>
            <person name="Petersen C."/>
            <person name="Sorensen T."/>
            <person name="Nielsen M.R."/>
            <person name="Sondergaard T.E."/>
            <person name="Sorensen J.L."/>
            <person name="Fitzpatrick D.A."/>
            <person name="Frisvad J.C."/>
            <person name="Nielsen K.L."/>
        </authorList>
    </citation>
    <scope>NUCLEOTIDE SEQUENCE</scope>
    <source>
        <strain evidence="2">IBT 29864</strain>
    </source>
</reference>
<feature type="transmembrane region" description="Helical" evidence="1">
    <location>
        <begin position="23"/>
        <end position="40"/>
    </location>
</feature>
<dbReference type="InterPro" id="IPR053143">
    <property type="entry name" value="Arylsulfate_ST"/>
</dbReference>
<dbReference type="PANTHER" id="PTHR35340">
    <property type="entry name" value="PQQ ENZYME REPEAT PROTEIN-RELATED"/>
    <property type="match status" value="1"/>
</dbReference>
<dbReference type="Pfam" id="PF14269">
    <property type="entry name" value="Arylsulfotran_2"/>
    <property type="match status" value="1"/>
</dbReference>
<gene>
    <name evidence="2" type="ORF">N7496_004136</name>
</gene>
<dbReference type="PANTHER" id="PTHR35340:SF5">
    <property type="entry name" value="ASST-DOMAIN-CONTAINING PROTEIN"/>
    <property type="match status" value="1"/>
</dbReference>
<evidence type="ECO:0000313" key="3">
    <source>
        <dbReference type="Proteomes" id="UP001147782"/>
    </source>
</evidence>
<protein>
    <recommendedName>
        <fullName evidence="4">ASST-domain-containing protein</fullName>
    </recommendedName>
</protein>
<organism evidence="2 3">
    <name type="scientific">Penicillium cataractarum</name>
    <dbReference type="NCBI Taxonomy" id="2100454"/>
    <lineage>
        <taxon>Eukaryota</taxon>
        <taxon>Fungi</taxon>
        <taxon>Dikarya</taxon>
        <taxon>Ascomycota</taxon>
        <taxon>Pezizomycotina</taxon>
        <taxon>Eurotiomycetes</taxon>
        <taxon>Eurotiomycetidae</taxon>
        <taxon>Eurotiales</taxon>
        <taxon>Aspergillaceae</taxon>
        <taxon>Penicillium</taxon>
    </lineage>
</organism>
<proteinExistence type="predicted"/>
<reference evidence="2" key="1">
    <citation type="submission" date="2022-11" db="EMBL/GenBank/DDBJ databases">
        <authorList>
            <person name="Petersen C."/>
        </authorList>
    </citation>
    <scope>NUCLEOTIDE SEQUENCE</scope>
    <source>
        <strain evidence="2">IBT 29864</strain>
    </source>
</reference>
<dbReference type="AlphaFoldDB" id="A0A9W9SNE9"/>
<evidence type="ECO:0008006" key="4">
    <source>
        <dbReference type="Google" id="ProtNLM"/>
    </source>
</evidence>
<keyword evidence="1" id="KW-1133">Transmembrane helix</keyword>
<keyword evidence="1" id="KW-0472">Membrane</keyword>
<comment type="caution">
    <text evidence="2">The sequence shown here is derived from an EMBL/GenBank/DDBJ whole genome shotgun (WGS) entry which is preliminary data.</text>
</comment>
<evidence type="ECO:0000313" key="2">
    <source>
        <dbReference type="EMBL" id="KAJ5381708.1"/>
    </source>
</evidence>
<feature type="transmembrane region" description="Helical" evidence="1">
    <location>
        <begin position="548"/>
        <end position="568"/>
    </location>
</feature>
<dbReference type="InterPro" id="IPR039535">
    <property type="entry name" value="ASST-like"/>
</dbReference>
<dbReference type="EMBL" id="JAPZBS010000002">
    <property type="protein sequence ID" value="KAJ5381708.1"/>
    <property type="molecule type" value="Genomic_DNA"/>
</dbReference>
<keyword evidence="3" id="KW-1185">Reference proteome</keyword>
<keyword evidence="1" id="KW-0812">Transmembrane</keyword>
<dbReference type="GeneID" id="81436244"/>
<dbReference type="RefSeq" id="XP_056559279.1">
    <property type="nucleotide sequence ID" value="XM_056697067.1"/>
</dbReference>
<dbReference type="OrthoDB" id="5427350at2759"/>
<name>A0A9W9SNE9_9EURO</name>